<gene>
    <name evidence="1" type="ORF">LTR09_009912</name>
</gene>
<accession>A0AAJ0G5X7</accession>
<reference evidence="1" key="1">
    <citation type="submission" date="2023-04" db="EMBL/GenBank/DDBJ databases">
        <title>Black Yeasts Isolated from many extreme environments.</title>
        <authorList>
            <person name="Coleine C."/>
            <person name="Stajich J.E."/>
            <person name="Selbmann L."/>
        </authorList>
    </citation>
    <scope>NUCLEOTIDE SEQUENCE</scope>
    <source>
        <strain evidence="1">CCFEE 5312</strain>
    </source>
</reference>
<organism evidence="1 2">
    <name type="scientific">Extremus antarcticus</name>
    <dbReference type="NCBI Taxonomy" id="702011"/>
    <lineage>
        <taxon>Eukaryota</taxon>
        <taxon>Fungi</taxon>
        <taxon>Dikarya</taxon>
        <taxon>Ascomycota</taxon>
        <taxon>Pezizomycotina</taxon>
        <taxon>Dothideomycetes</taxon>
        <taxon>Dothideomycetidae</taxon>
        <taxon>Mycosphaerellales</taxon>
        <taxon>Extremaceae</taxon>
        <taxon>Extremus</taxon>
    </lineage>
</organism>
<comment type="caution">
    <text evidence="1">The sequence shown here is derived from an EMBL/GenBank/DDBJ whole genome shotgun (WGS) entry which is preliminary data.</text>
</comment>
<name>A0AAJ0G5X7_9PEZI</name>
<dbReference type="Proteomes" id="UP001271007">
    <property type="component" value="Unassembled WGS sequence"/>
</dbReference>
<evidence type="ECO:0000313" key="2">
    <source>
        <dbReference type="Proteomes" id="UP001271007"/>
    </source>
</evidence>
<protein>
    <submittedName>
        <fullName evidence="1">Uncharacterized protein</fullName>
    </submittedName>
</protein>
<keyword evidence="2" id="KW-1185">Reference proteome</keyword>
<evidence type="ECO:0000313" key="1">
    <source>
        <dbReference type="EMBL" id="KAK3048800.1"/>
    </source>
</evidence>
<dbReference type="EMBL" id="JAWDJX010000045">
    <property type="protein sequence ID" value="KAK3048800.1"/>
    <property type="molecule type" value="Genomic_DNA"/>
</dbReference>
<proteinExistence type="predicted"/>
<dbReference type="AlphaFoldDB" id="A0AAJ0G5X7"/>
<sequence length="61" mass="6170">MGIYNDEKLGSAPLAGCTLQKLGSAPLAGCVVQKLGSAPLAGCVLQKVKVVDRPIAGCEVM</sequence>